<evidence type="ECO:0000256" key="1">
    <source>
        <dbReference type="SAM" id="MobiDB-lite"/>
    </source>
</evidence>
<keyword evidence="2" id="KW-1133">Transmembrane helix</keyword>
<gene>
    <name evidence="3" type="ORF">NCTC934_00739</name>
</gene>
<keyword evidence="2" id="KW-0812">Transmembrane</keyword>
<accession>A0ABY6TC89</accession>
<proteinExistence type="predicted"/>
<feature type="transmembrane region" description="Helical" evidence="2">
    <location>
        <begin position="162"/>
        <end position="185"/>
    </location>
</feature>
<dbReference type="Proteomes" id="UP000280707">
    <property type="component" value="Chromosome"/>
</dbReference>
<feature type="transmembrane region" description="Helical" evidence="2">
    <location>
        <begin position="74"/>
        <end position="100"/>
    </location>
</feature>
<dbReference type="InterPro" id="IPR045931">
    <property type="entry name" value="DUF6350"/>
</dbReference>
<evidence type="ECO:0000313" key="4">
    <source>
        <dbReference type="Proteomes" id="UP000280707"/>
    </source>
</evidence>
<evidence type="ECO:0000313" key="3">
    <source>
        <dbReference type="EMBL" id="VEH72469.1"/>
    </source>
</evidence>
<feature type="compositionally biased region" description="Acidic residues" evidence="1">
    <location>
        <begin position="579"/>
        <end position="602"/>
    </location>
</feature>
<feature type="transmembrane region" description="Helical" evidence="2">
    <location>
        <begin position="130"/>
        <end position="150"/>
    </location>
</feature>
<feature type="transmembrane region" description="Helical" evidence="2">
    <location>
        <begin position="197"/>
        <end position="222"/>
    </location>
</feature>
<feature type="transmembrane region" description="Helical" evidence="2">
    <location>
        <begin position="402"/>
        <end position="425"/>
    </location>
</feature>
<name>A0ABY6TC89_9CORY</name>
<feature type="compositionally biased region" description="Low complexity" evidence="1">
    <location>
        <begin position="1"/>
        <end position="18"/>
    </location>
</feature>
<feature type="transmembrane region" description="Helical" evidence="2">
    <location>
        <begin position="275"/>
        <end position="294"/>
    </location>
</feature>
<sequence>MNKNTSPQSRSTPRPRSQARGRTVQTERAPRAPHATATQKPHNSAERVARKAGSKAKARRTPAPLTKAGRIRQLFMSAALPNIIVVLIIVALAFGALLLFGSPLAWLPTIVAEAWMVFNLAPVSAAGVDLSFLPALPALILATVVAVRVRAAVKHKVSVKDLAILVACVMGVPVVLTCIAWVMLWDAGKVFDVSPPNLAAALARVIVVHLAAMAAGMGTRLWRALAKRYGAPPLLVDAALIALRYLAYLAIGATVVFVLIFIVNFSRQGEMMDEYPSITGLGVFTLILLSLLYIPNAIVSTGAVLVGSEFSAGEAQVSLFSTHLVPLPPLPITGGIPASSPGWAVVFMVVPLIAATMSLYKKRPSFQKVLAATVATAVIMFFACYLVSGTLGYYGYTGPHLWTAAGLAALWIAVVGLAVAAAFALMNWRDARAAEAEAESSAEEVAEAEASEEDSEDAAESAEDTASEDTTDAEQSDADKAEADEADGDDADADLDESETDEDESESGDGEDSESAANDADDAADDDDAAAESKGSADSTDEVIEGEVVEDTDDDDAESTAGDGGEEGASESSEREAAEDPEILEGELVEEDANEGEPDAADSTESGKRD</sequence>
<organism evidence="3 4">
    <name type="scientific">Corynebacterium segmentosum</name>
    <dbReference type="NCBI Taxonomy" id="43990"/>
    <lineage>
        <taxon>Bacteria</taxon>
        <taxon>Bacillati</taxon>
        <taxon>Actinomycetota</taxon>
        <taxon>Actinomycetes</taxon>
        <taxon>Mycobacteriales</taxon>
        <taxon>Corynebacteriaceae</taxon>
        <taxon>Corynebacterium</taxon>
    </lineage>
</organism>
<feature type="region of interest" description="Disordered" evidence="1">
    <location>
        <begin position="1"/>
        <end position="63"/>
    </location>
</feature>
<feature type="transmembrane region" description="Helical" evidence="2">
    <location>
        <begin position="369"/>
        <end position="396"/>
    </location>
</feature>
<keyword evidence="2" id="KW-0472">Membrane</keyword>
<evidence type="ECO:0000256" key="2">
    <source>
        <dbReference type="SAM" id="Phobius"/>
    </source>
</evidence>
<keyword evidence="4" id="KW-1185">Reference proteome</keyword>
<protein>
    <submittedName>
        <fullName evidence="3">Hypothetical membrane protein</fullName>
    </submittedName>
</protein>
<dbReference type="EMBL" id="LR134408">
    <property type="protein sequence ID" value="VEH72469.1"/>
    <property type="molecule type" value="Genomic_DNA"/>
</dbReference>
<feature type="compositionally biased region" description="Basic residues" evidence="1">
    <location>
        <begin position="50"/>
        <end position="60"/>
    </location>
</feature>
<feature type="region of interest" description="Disordered" evidence="1">
    <location>
        <begin position="437"/>
        <end position="610"/>
    </location>
</feature>
<reference evidence="3 4" key="1">
    <citation type="submission" date="2018-12" db="EMBL/GenBank/DDBJ databases">
        <authorList>
            <consortium name="Pathogen Informatics"/>
        </authorList>
    </citation>
    <scope>NUCLEOTIDE SEQUENCE [LARGE SCALE GENOMIC DNA]</scope>
    <source>
        <strain evidence="3 4">NCTC934</strain>
    </source>
</reference>
<feature type="compositionally biased region" description="Acidic residues" evidence="1">
    <location>
        <begin position="437"/>
        <end position="476"/>
    </location>
</feature>
<feature type="transmembrane region" description="Helical" evidence="2">
    <location>
        <begin position="234"/>
        <end position="263"/>
    </location>
</feature>
<dbReference type="Pfam" id="PF19877">
    <property type="entry name" value="DUF6350"/>
    <property type="match status" value="1"/>
</dbReference>
<feature type="compositionally biased region" description="Acidic residues" evidence="1">
    <location>
        <begin position="484"/>
        <end position="530"/>
    </location>
</feature>
<feature type="compositionally biased region" description="Acidic residues" evidence="1">
    <location>
        <begin position="539"/>
        <end position="569"/>
    </location>
</feature>